<keyword evidence="6 9" id="KW-1133">Transmembrane helix</keyword>
<sequence length="119" mass="13121">RLKPAAGPKSVLQVRNSSRNHHQNDTIMGASALPIIIFSAIFGVIGIVLPIVAPKGPNRGIVQCVLILTAATCWLFWLCCYMAQMNPLIGPKLHQNTILIMAREWGNPLPDMDSYHPEH</sequence>
<evidence type="ECO:0000256" key="7">
    <source>
        <dbReference type="ARBA" id="ARBA00023065"/>
    </source>
</evidence>
<dbReference type="PANTHER" id="PTHR12263:SF0">
    <property type="entry name" value="V-TYPE PROTON ATPASE SUBUNIT"/>
    <property type="match status" value="1"/>
</dbReference>
<evidence type="ECO:0000256" key="3">
    <source>
        <dbReference type="ARBA" id="ARBA00022448"/>
    </source>
</evidence>
<evidence type="ECO:0000256" key="8">
    <source>
        <dbReference type="ARBA" id="ARBA00023136"/>
    </source>
</evidence>
<name>T1DRB1_ANOAQ</name>
<organism evidence="10">
    <name type="scientific">Anopheles aquasalis</name>
    <name type="common">Malaria mosquito</name>
    <dbReference type="NCBI Taxonomy" id="42839"/>
    <lineage>
        <taxon>Eukaryota</taxon>
        <taxon>Metazoa</taxon>
        <taxon>Ecdysozoa</taxon>
        <taxon>Arthropoda</taxon>
        <taxon>Hexapoda</taxon>
        <taxon>Insecta</taxon>
        <taxon>Pterygota</taxon>
        <taxon>Neoptera</taxon>
        <taxon>Endopterygota</taxon>
        <taxon>Diptera</taxon>
        <taxon>Nematocera</taxon>
        <taxon>Culicoidea</taxon>
        <taxon>Culicidae</taxon>
        <taxon>Anophelinae</taxon>
        <taxon>Anopheles</taxon>
    </lineage>
</organism>
<dbReference type="Pfam" id="PF05493">
    <property type="entry name" value="ATP_synt_H"/>
    <property type="match status" value="1"/>
</dbReference>
<accession>T1DRB1</accession>
<reference evidence="10" key="1">
    <citation type="submission" date="2013-07" db="EMBL/GenBank/DDBJ databases">
        <title>Transcriptome sequencing and developmental regulation of gene expression in Anopheles aquasalis.</title>
        <authorList>
            <consortium name="Brazilian Malaria Network (MCT/CNPq/MS/SCTIE/DECIT/PRONEX 555648/2009-5) and Research Network on Bioactive Molecules from Arthropod Vectors (NAP-MOBIARVE"/>
            <consortium name="University of Sao Paulo)"/>
            <person name="Marinotti O."/>
            <person name="Ribeiro J.M.C."/>
            <person name="Costa-da-Silva A.L."/>
            <person name="Silva M.C.P."/>
            <person name="Lopes A.R."/>
            <person name="Barros M.S."/>
            <person name="Sa-Nunes A."/>
            <person name="Konjin B.B."/>
            <person name="Carvalho E."/>
            <person name="Suesdek L."/>
            <person name="Silva-Neto M.A.C."/>
            <person name="Capurro M.L."/>
        </authorList>
    </citation>
    <scope>NUCLEOTIDE SEQUENCE</scope>
    <source>
        <tissue evidence="10">Whole body</tissue>
    </source>
</reference>
<dbReference type="GO" id="GO:0033181">
    <property type="term" value="C:plasma membrane proton-transporting V-type ATPase complex"/>
    <property type="evidence" value="ECO:0007669"/>
    <property type="project" value="TreeGrafter"/>
</dbReference>
<dbReference type="PANTHER" id="PTHR12263">
    <property type="entry name" value="VACUOLAR ATP SYNTHASE SUBUNIT H"/>
    <property type="match status" value="1"/>
</dbReference>
<feature type="non-terminal residue" evidence="10">
    <location>
        <position position="1"/>
    </location>
</feature>
<keyword evidence="3" id="KW-0813">Transport</keyword>
<dbReference type="AlphaFoldDB" id="T1DRB1"/>
<protein>
    <submittedName>
        <fullName evidence="10">Putative vacuolar atpase m9</fullName>
    </submittedName>
</protein>
<evidence type="ECO:0000256" key="2">
    <source>
        <dbReference type="ARBA" id="ARBA00008328"/>
    </source>
</evidence>
<keyword evidence="5" id="KW-0375">Hydrogen ion transport</keyword>
<keyword evidence="7" id="KW-0406">Ion transport</keyword>
<feature type="transmembrane region" description="Helical" evidence="9">
    <location>
        <begin position="64"/>
        <end position="84"/>
    </location>
</feature>
<dbReference type="GO" id="GO:0046961">
    <property type="term" value="F:proton-transporting ATPase activity, rotational mechanism"/>
    <property type="evidence" value="ECO:0007669"/>
    <property type="project" value="InterPro"/>
</dbReference>
<keyword evidence="8 9" id="KW-0472">Membrane</keyword>
<comment type="similarity">
    <text evidence="2">Belongs to the V-ATPase e1/e2 subunit family.</text>
</comment>
<evidence type="ECO:0000313" key="10">
    <source>
        <dbReference type="EMBL" id="JAB00886.1"/>
    </source>
</evidence>
<dbReference type="InterPro" id="IPR008389">
    <property type="entry name" value="ATPase_V0-cplx_e1/e2_su"/>
</dbReference>
<feature type="transmembrane region" description="Helical" evidence="9">
    <location>
        <begin position="27"/>
        <end position="52"/>
    </location>
</feature>
<evidence type="ECO:0000256" key="4">
    <source>
        <dbReference type="ARBA" id="ARBA00022692"/>
    </source>
</evidence>
<dbReference type="VEuPathDB" id="VectorBase:AAQUA_012943"/>
<proteinExistence type="evidence at transcript level"/>
<dbReference type="EMBL" id="GAMD01000705">
    <property type="protein sequence ID" value="JAB00886.1"/>
    <property type="molecule type" value="mRNA"/>
</dbReference>
<comment type="subcellular location">
    <subcellularLocation>
        <location evidence="1">Endomembrane system</location>
        <topology evidence="1">Multi-pass membrane protein</topology>
    </subcellularLocation>
</comment>
<evidence type="ECO:0000256" key="1">
    <source>
        <dbReference type="ARBA" id="ARBA00004127"/>
    </source>
</evidence>
<dbReference type="GO" id="GO:0012505">
    <property type="term" value="C:endomembrane system"/>
    <property type="evidence" value="ECO:0007669"/>
    <property type="project" value="UniProtKB-SubCell"/>
</dbReference>
<evidence type="ECO:0000256" key="9">
    <source>
        <dbReference type="SAM" id="Phobius"/>
    </source>
</evidence>
<evidence type="ECO:0000256" key="5">
    <source>
        <dbReference type="ARBA" id="ARBA00022781"/>
    </source>
</evidence>
<dbReference type="GO" id="GO:0033179">
    <property type="term" value="C:proton-transporting V-type ATPase, V0 domain"/>
    <property type="evidence" value="ECO:0007669"/>
    <property type="project" value="InterPro"/>
</dbReference>
<keyword evidence="4 9" id="KW-0812">Transmembrane</keyword>
<evidence type="ECO:0000256" key="6">
    <source>
        <dbReference type="ARBA" id="ARBA00022989"/>
    </source>
</evidence>